<organism evidence="1 2">
    <name type="scientific">Stieleria varia</name>
    <dbReference type="NCBI Taxonomy" id="2528005"/>
    <lineage>
        <taxon>Bacteria</taxon>
        <taxon>Pseudomonadati</taxon>
        <taxon>Planctomycetota</taxon>
        <taxon>Planctomycetia</taxon>
        <taxon>Pirellulales</taxon>
        <taxon>Pirellulaceae</taxon>
        <taxon>Stieleria</taxon>
    </lineage>
</organism>
<evidence type="ECO:0000313" key="1">
    <source>
        <dbReference type="EMBL" id="TWU02563.1"/>
    </source>
</evidence>
<evidence type="ECO:0000313" key="2">
    <source>
        <dbReference type="Proteomes" id="UP000320176"/>
    </source>
</evidence>
<gene>
    <name evidence="1" type="ORF">Pla52n_36130</name>
</gene>
<name>A0A5C6ARA3_9BACT</name>
<proteinExistence type="predicted"/>
<dbReference type="AlphaFoldDB" id="A0A5C6ARA3"/>
<dbReference type="Proteomes" id="UP000320176">
    <property type="component" value="Unassembled WGS sequence"/>
</dbReference>
<comment type="caution">
    <text evidence="1">The sequence shown here is derived from an EMBL/GenBank/DDBJ whole genome shotgun (WGS) entry which is preliminary data.</text>
</comment>
<accession>A0A5C6ARA3</accession>
<sequence>MNGTLTQMIALVSAIHGTMDGQRYDTRELMQKPSFSYCSRIVFIDELDVNRPDSREPEDLSHWLASLIDDRVQNARLAYVGSDETIAPDHHAPDHQLAAFANGGGTWQIVLSFPDRSEQWTSRWVVKKPGFFADRSRIWEVTYRISARSELVNAPPPARLSEAKTRLRLALDRIHAFATKHALSIWAETFDRARKVLEGTTEQNSGNETFFVYPNCCPRDARQLFSAASAAWVFGGMGSWNDLGFDPESEHREYEELSAELYQAILFAIQQGSNAFGSEA</sequence>
<dbReference type="RefSeq" id="WP_197454703.1">
    <property type="nucleotide sequence ID" value="NZ_CP151726.1"/>
</dbReference>
<reference evidence="1 2" key="1">
    <citation type="submission" date="2019-02" db="EMBL/GenBank/DDBJ databases">
        <title>Deep-cultivation of Planctomycetes and their phenomic and genomic characterization uncovers novel biology.</title>
        <authorList>
            <person name="Wiegand S."/>
            <person name="Jogler M."/>
            <person name="Boedeker C."/>
            <person name="Pinto D."/>
            <person name="Vollmers J."/>
            <person name="Rivas-Marin E."/>
            <person name="Kohn T."/>
            <person name="Peeters S.H."/>
            <person name="Heuer A."/>
            <person name="Rast P."/>
            <person name="Oberbeckmann S."/>
            <person name="Bunk B."/>
            <person name="Jeske O."/>
            <person name="Meyerdierks A."/>
            <person name="Storesund J.E."/>
            <person name="Kallscheuer N."/>
            <person name="Luecker S."/>
            <person name="Lage O.M."/>
            <person name="Pohl T."/>
            <person name="Merkel B.J."/>
            <person name="Hornburger P."/>
            <person name="Mueller R.-W."/>
            <person name="Bruemmer F."/>
            <person name="Labrenz M."/>
            <person name="Spormann A.M."/>
            <person name="Op Den Camp H."/>
            <person name="Overmann J."/>
            <person name="Amann R."/>
            <person name="Jetten M.S.M."/>
            <person name="Mascher T."/>
            <person name="Medema M.H."/>
            <person name="Devos D.P."/>
            <person name="Kaster A.-K."/>
            <person name="Ovreas L."/>
            <person name="Rohde M."/>
            <person name="Galperin M.Y."/>
            <person name="Jogler C."/>
        </authorList>
    </citation>
    <scope>NUCLEOTIDE SEQUENCE [LARGE SCALE GENOMIC DNA]</scope>
    <source>
        <strain evidence="1 2">Pla52n</strain>
    </source>
</reference>
<protein>
    <submittedName>
        <fullName evidence="1">Uncharacterized protein</fullName>
    </submittedName>
</protein>
<dbReference type="EMBL" id="SJPN01000004">
    <property type="protein sequence ID" value="TWU02563.1"/>
    <property type="molecule type" value="Genomic_DNA"/>
</dbReference>
<keyword evidence="2" id="KW-1185">Reference proteome</keyword>